<evidence type="ECO:0000256" key="3">
    <source>
        <dbReference type="ARBA" id="ARBA00022707"/>
    </source>
</evidence>
<dbReference type="RefSeq" id="XP_013416712.1">
    <property type="nucleotide sequence ID" value="XM_013561258.1"/>
</dbReference>
<dbReference type="SUPFAM" id="SSF50729">
    <property type="entry name" value="PH domain-like"/>
    <property type="match status" value="1"/>
</dbReference>
<evidence type="ECO:0000313" key="8">
    <source>
        <dbReference type="Proteomes" id="UP000085678"/>
    </source>
</evidence>
<keyword evidence="2" id="KW-0597">Phosphoprotein</keyword>
<comment type="subcellular location">
    <subcellularLocation>
        <location evidence="1">Membrane</location>
    </subcellularLocation>
</comment>
<dbReference type="InterPro" id="IPR002404">
    <property type="entry name" value="IRS_PTB"/>
</dbReference>
<feature type="compositionally biased region" description="Polar residues" evidence="6">
    <location>
        <begin position="273"/>
        <end position="298"/>
    </location>
</feature>
<evidence type="ECO:0000313" key="12">
    <source>
        <dbReference type="RefSeq" id="XP_013416712.1"/>
    </source>
</evidence>
<reference evidence="9 10" key="1">
    <citation type="submission" date="2025-04" db="UniProtKB">
        <authorList>
            <consortium name="RefSeq"/>
        </authorList>
    </citation>
    <scope>IDENTIFICATION</scope>
    <source>
        <tissue evidence="9 10">Gonads</tissue>
    </source>
</reference>
<evidence type="ECO:0000313" key="10">
    <source>
        <dbReference type="RefSeq" id="XP_013416709.1"/>
    </source>
</evidence>
<feature type="region of interest" description="Disordered" evidence="6">
    <location>
        <begin position="386"/>
        <end position="455"/>
    </location>
</feature>
<dbReference type="InterPro" id="IPR050996">
    <property type="entry name" value="Docking_Protein_DOK"/>
</dbReference>
<evidence type="ECO:0000313" key="9">
    <source>
        <dbReference type="RefSeq" id="XP_013416708.1"/>
    </source>
</evidence>
<evidence type="ECO:0000256" key="6">
    <source>
        <dbReference type="SAM" id="MobiDB-lite"/>
    </source>
</evidence>
<dbReference type="PROSITE" id="PS51064">
    <property type="entry name" value="IRS_PTB"/>
    <property type="match status" value="1"/>
</dbReference>
<dbReference type="GO" id="GO:0005104">
    <property type="term" value="F:fibroblast growth factor receptor binding"/>
    <property type="evidence" value="ECO:0007669"/>
    <property type="project" value="TreeGrafter"/>
</dbReference>
<dbReference type="OrthoDB" id="6279276at2759"/>
<sequence>MGCAIAKQDQECSNIFHVYNVDEQGNSANAGRLEIANMDLVLHQRGKEPIRWPVRCLRRYGYDQDIFSFESGRRCPTGPGIYAFRCRQAETLFNMLQEVIQTAGQENDTHTNQNGSISLSRPVSYTEQQSPHLLLPAIPSQNGTSMARRDHLYVNGTIASEYLPPSQVPQNGTVLLDATHDYVNTANAARALRTHNGTNSLEHTKIQITFDNNDNPSAIINYAVLDLPKSTENLTEGANITSRSCVQYTNLVDPPPIERGSPISSRKPSSGSCMSGNSVAEMDTTTSSTENLSSPTGQPNGWGAALGNGGPGVGVHNGGTQPTYINVGAEAKKMEFPNAQDPKVPPKPSSEQHSYANLDLVPQNCRREPLGMRRVNYIQLDLEKTPDDRVNGADKVPPSPLSLLSVPDSPSRKTESYATIDFNKTAALSKTAGPSPGQDEGQRKTRHNSTIADLE</sequence>
<dbReference type="RefSeq" id="XP_013416708.1">
    <property type="nucleotide sequence ID" value="XM_013561254.1"/>
</dbReference>
<dbReference type="RefSeq" id="XP_013416709.1">
    <property type="nucleotide sequence ID" value="XM_013561255.1"/>
</dbReference>
<feature type="compositionally biased region" description="Low complexity" evidence="6">
    <location>
        <begin position="259"/>
        <end position="272"/>
    </location>
</feature>
<evidence type="ECO:0000256" key="5">
    <source>
        <dbReference type="ARBA" id="ARBA00023288"/>
    </source>
</evidence>
<organism evidence="8 11">
    <name type="scientific">Lingula anatina</name>
    <name type="common">Brachiopod</name>
    <name type="synonym">Lingula unguis</name>
    <dbReference type="NCBI Taxonomy" id="7574"/>
    <lineage>
        <taxon>Eukaryota</taxon>
        <taxon>Metazoa</taxon>
        <taxon>Spiralia</taxon>
        <taxon>Lophotrochozoa</taxon>
        <taxon>Brachiopoda</taxon>
        <taxon>Linguliformea</taxon>
        <taxon>Lingulata</taxon>
        <taxon>Lingulida</taxon>
        <taxon>Linguloidea</taxon>
        <taxon>Lingulidae</taxon>
        <taxon>Lingula</taxon>
    </lineage>
</organism>
<evidence type="ECO:0000313" key="11">
    <source>
        <dbReference type="RefSeq" id="XP_013416711.1"/>
    </source>
</evidence>
<dbReference type="GO" id="GO:0016020">
    <property type="term" value="C:membrane"/>
    <property type="evidence" value="ECO:0007669"/>
    <property type="project" value="UniProtKB-SubCell"/>
</dbReference>
<gene>
    <name evidence="9 10 11 12" type="primary">LOC106178178</name>
</gene>
<dbReference type="KEGG" id="lak:106178178"/>
<dbReference type="InterPro" id="IPR011993">
    <property type="entry name" value="PH-like_dom_sf"/>
</dbReference>
<dbReference type="SMART" id="SM01244">
    <property type="entry name" value="IRS"/>
    <property type="match status" value="1"/>
</dbReference>
<keyword evidence="3" id="KW-0519">Myristate</keyword>
<dbReference type="SMART" id="SM00310">
    <property type="entry name" value="PTBI"/>
    <property type="match status" value="1"/>
</dbReference>
<dbReference type="Pfam" id="PF02174">
    <property type="entry name" value="IRS"/>
    <property type="match status" value="1"/>
</dbReference>
<feature type="region of interest" description="Disordered" evidence="6">
    <location>
        <begin position="251"/>
        <end position="321"/>
    </location>
</feature>
<evidence type="ECO:0000259" key="7">
    <source>
        <dbReference type="PROSITE" id="PS51064"/>
    </source>
</evidence>
<dbReference type="GO" id="GO:0008543">
    <property type="term" value="P:fibroblast growth factor receptor signaling pathway"/>
    <property type="evidence" value="ECO:0007669"/>
    <property type="project" value="TreeGrafter"/>
</dbReference>
<dbReference type="Proteomes" id="UP000085678">
    <property type="component" value="Unplaced"/>
</dbReference>
<keyword evidence="5" id="KW-0449">Lipoprotein</keyword>
<keyword evidence="9 10" id="KW-0675">Receptor</keyword>
<keyword evidence="4" id="KW-0472">Membrane</keyword>
<name>A0A1S3K371_LINAN</name>
<dbReference type="CDD" id="cd01202">
    <property type="entry name" value="PTB_FRS2"/>
    <property type="match status" value="1"/>
</dbReference>
<evidence type="ECO:0000256" key="1">
    <source>
        <dbReference type="ARBA" id="ARBA00004370"/>
    </source>
</evidence>
<evidence type="ECO:0000256" key="4">
    <source>
        <dbReference type="ARBA" id="ARBA00023136"/>
    </source>
</evidence>
<protein>
    <submittedName>
        <fullName evidence="9 10">Fibroblast growth factor receptor substrate 2</fullName>
    </submittedName>
</protein>
<accession>A0A1S3K371</accession>
<evidence type="ECO:0000256" key="2">
    <source>
        <dbReference type="ARBA" id="ARBA00022553"/>
    </source>
</evidence>
<dbReference type="Gene3D" id="2.30.29.30">
    <property type="entry name" value="Pleckstrin-homology domain (PH domain)/Phosphotyrosine-binding domain (PTB)"/>
    <property type="match status" value="1"/>
</dbReference>
<dbReference type="GeneID" id="106178178"/>
<dbReference type="RefSeq" id="XP_013416711.1">
    <property type="nucleotide sequence ID" value="XM_013561257.1"/>
</dbReference>
<dbReference type="STRING" id="7574.A0A1S3K371"/>
<dbReference type="OMA" id="ESHTYIN"/>
<keyword evidence="8" id="KW-1185">Reference proteome</keyword>
<dbReference type="InterPro" id="IPR038742">
    <property type="entry name" value="FRS2_PTB"/>
</dbReference>
<dbReference type="GO" id="GO:0005737">
    <property type="term" value="C:cytoplasm"/>
    <property type="evidence" value="ECO:0007669"/>
    <property type="project" value="TreeGrafter"/>
</dbReference>
<proteinExistence type="predicted"/>
<dbReference type="PANTHER" id="PTHR21258:SF55">
    <property type="entry name" value="FI23523P1"/>
    <property type="match status" value="1"/>
</dbReference>
<dbReference type="AlphaFoldDB" id="A0A1S3K371"/>
<dbReference type="PANTHER" id="PTHR21258">
    <property type="entry name" value="DOCKING PROTEIN RELATED"/>
    <property type="match status" value="1"/>
</dbReference>
<feature type="compositionally biased region" description="Gly residues" evidence="6">
    <location>
        <begin position="304"/>
        <end position="317"/>
    </location>
</feature>
<feature type="domain" description="IRS-type PTB" evidence="7">
    <location>
        <begin position="8"/>
        <end position="110"/>
    </location>
</feature>
<dbReference type="GO" id="GO:0005068">
    <property type="term" value="F:transmembrane receptor protein tyrosine kinase adaptor activity"/>
    <property type="evidence" value="ECO:0007669"/>
    <property type="project" value="TreeGrafter"/>
</dbReference>
<feature type="region of interest" description="Disordered" evidence="6">
    <location>
        <begin position="337"/>
        <end position="357"/>
    </location>
</feature>